<proteinExistence type="predicted"/>
<name>A0A9N9GKB4_9GLOM</name>
<dbReference type="EMBL" id="CAJVPI010001426">
    <property type="protein sequence ID" value="CAG8612151.1"/>
    <property type="molecule type" value="Genomic_DNA"/>
</dbReference>
<reference evidence="1" key="1">
    <citation type="submission" date="2021-06" db="EMBL/GenBank/DDBJ databases">
        <authorList>
            <person name="Kallberg Y."/>
            <person name="Tangrot J."/>
            <person name="Rosling A."/>
        </authorList>
    </citation>
    <scope>NUCLEOTIDE SEQUENCE</scope>
    <source>
        <strain evidence="1">BR232B</strain>
    </source>
</reference>
<organism evidence="1 2">
    <name type="scientific">Paraglomus brasilianum</name>
    <dbReference type="NCBI Taxonomy" id="144538"/>
    <lineage>
        <taxon>Eukaryota</taxon>
        <taxon>Fungi</taxon>
        <taxon>Fungi incertae sedis</taxon>
        <taxon>Mucoromycota</taxon>
        <taxon>Glomeromycotina</taxon>
        <taxon>Glomeromycetes</taxon>
        <taxon>Paraglomerales</taxon>
        <taxon>Paraglomeraceae</taxon>
        <taxon>Paraglomus</taxon>
    </lineage>
</organism>
<evidence type="ECO:0000313" key="1">
    <source>
        <dbReference type="EMBL" id="CAG8612151.1"/>
    </source>
</evidence>
<sequence>MNILKHHYSLTAPLYTQRLNFTPYYLLGGYAAESKLAPIVWIDKKTLSALPRQKTGMRLTGPFEIIQRNRNGTYHVKDSSGVVLKKAYSGNKFRRYEIRHQKIINAFKNMIVVNDTESLLRMERTRKNVHKGDEFPRLVDASEEED</sequence>
<keyword evidence="2" id="KW-1185">Reference proteome</keyword>
<accession>A0A9N9GKB4</accession>
<evidence type="ECO:0000313" key="2">
    <source>
        <dbReference type="Proteomes" id="UP000789739"/>
    </source>
</evidence>
<dbReference type="AlphaFoldDB" id="A0A9N9GKB4"/>
<dbReference type="Proteomes" id="UP000789739">
    <property type="component" value="Unassembled WGS sequence"/>
</dbReference>
<gene>
    <name evidence="1" type="ORF">PBRASI_LOCUS8231</name>
</gene>
<comment type="caution">
    <text evidence="1">The sequence shown here is derived from an EMBL/GenBank/DDBJ whole genome shotgun (WGS) entry which is preliminary data.</text>
</comment>
<protein>
    <submittedName>
        <fullName evidence="1">9991_t:CDS:1</fullName>
    </submittedName>
</protein>